<keyword evidence="4" id="KW-1185">Reference proteome</keyword>
<sequence>MTATTAESTAQQAAAPAARRPAPAPIPFTRLLSVETIKMFNTRAGFWLMVGMAAAAAVATGAVILVAPDDQIVYDNFGAAIGIPMTLLLPVMAILSVTSEWSQRSGLTTFTLVPNRGKVILAKLVVSVVIGAVSIAVALAIGALGNIVGSAIAGTDTVWDISANQIVMLVLANVLNLLIGFMLGVLIRNSPGAIVGYVVYSFVLPTLSLLLGNFQDWWKDSRPWLDFNWAQGELYDGHLSATEWAQLGTSGLIWLVLPLAVGLAMVMRSEVK</sequence>
<name>A0A6G6WAJ8_9ACTN</name>
<keyword evidence="2" id="KW-1133">Transmembrane helix</keyword>
<evidence type="ECO:0000256" key="2">
    <source>
        <dbReference type="SAM" id="Phobius"/>
    </source>
</evidence>
<reference evidence="3 4" key="1">
    <citation type="submission" date="2020-02" db="EMBL/GenBank/DDBJ databases">
        <title>Full genome sequence of Nocardioides sp. R-3366.</title>
        <authorList>
            <person name="Im W.-T."/>
        </authorList>
    </citation>
    <scope>NUCLEOTIDE SEQUENCE [LARGE SCALE GENOMIC DNA]</scope>
    <source>
        <strain evidence="3 4">R-3366</strain>
    </source>
</reference>
<gene>
    <name evidence="3" type="ORF">G5V58_05330</name>
</gene>
<evidence type="ECO:0000313" key="4">
    <source>
        <dbReference type="Proteomes" id="UP000502996"/>
    </source>
</evidence>
<proteinExistence type="predicted"/>
<dbReference type="EMBL" id="CP049257">
    <property type="protein sequence ID" value="QIG42262.1"/>
    <property type="molecule type" value="Genomic_DNA"/>
</dbReference>
<feature type="transmembrane region" description="Helical" evidence="2">
    <location>
        <begin position="244"/>
        <end position="266"/>
    </location>
</feature>
<keyword evidence="2" id="KW-0472">Membrane</keyword>
<feature type="region of interest" description="Disordered" evidence="1">
    <location>
        <begin position="1"/>
        <end position="21"/>
    </location>
</feature>
<dbReference type="AlphaFoldDB" id="A0A6G6WAJ8"/>
<feature type="transmembrane region" description="Helical" evidence="2">
    <location>
        <begin position="79"/>
        <end position="99"/>
    </location>
</feature>
<accession>A0A6G6WAJ8</accession>
<feature type="transmembrane region" description="Helical" evidence="2">
    <location>
        <begin position="120"/>
        <end position="145"/>
    </location>
</feature>
<evidence type="ECO:0000313" key="3">
    <source>
        <dbReference type="EMBL" id="QIG42262.1"/>
    </source>
</evidence>
<feature type="transmembrane region" description="Helical" evidence="2">
    <location>
        <begin position="165"/>
        <end position="187"/>
    </location>
</feature>
<organism evidence="3 4">
    <name type="scientific">Nocardioides anomalus</name>
    <dbReference type="NCBI Taxonomy" id="2712223"/>
    <lineage>
        <taxon>Bacteria</taxon>
        <taxon>Bacillati</taxon>
        <taxon>Actinomycetota</taxon>
        <taxon>Actinomycetes</taxon>
        <taxon>Propionibacteriales</taxon>
        <taxon>Nocardioidaceae</taxon>
        <taxon>Nocardioides</taxon>
    </lineage>
</organism>
<feature type="transmembrane region" description="Helical" evidence="2">
    <location>
        <begin position="194"/>
        <end position="214"/>
    </location>
</feature>
<protein>
    <submittedName>
        <fullName evidence="3">ABC transporter permease</fullName>
    </submittedName>
</protein>
<dbReference type="RefSeq" id="WP_165229440.1">
    <property type="nucleotide sequence ID" value="NZ_CP049257.1"/>
</dbReference>
<keyword evidence="2" id="KW-0812">Transmembrane</keyword>
<dbReference type="KEGG" id="nano:G5V58_05330"/>
<feature type="transmembrane region" description="Helical" evidence="2">
    <location>
        <begin position="46"/>
        <end position="67"/>
    </location>
</feature>
<dbReference type="Proteomes" id="UP000502996">
    <property type="component" value="Chromosome"/>
</dbReference>
<evidence type="ECO:0000256" key="1">
    <source>
        <dbReference type="SAM" id="MobiDB-lite"/>
    </source>
</evidence>